<name>R7V521_CAPTE</name>
<dbReference type="InterPro" id="IPR022755">
    <property type="entry name" value="Znf_C2H2_jaz"/>
</dbReference>
<dbReference type="STRING" id="283909.R7V521"/>
<proteinExistence type="inferred from homology"/>
<dbReference type="Pfam" id="PF12171">
    <property type="entry name" value="zf-C2H2_jaz"/>
    <property type="match status" value="1"/>
</dbReference>
<gene>
    <name evidence="11" type="ORF">CAPTEDRAFT_174182</name>
</gene>
<comment type="subcellular location">
    <subcellularLocation>
        <location evidence="1">Cytoplasm</location>
    </subcellularLocation>
</comment>
<dbReference type="OMA" id="WTQTQQQ"/>
<reference evidence="12" key="3">
    <citation type="submission" date="2015-06" db="UniProtKB">
        <authorList>
            <consortium name="EnsemblMetazoa"/>
        </authorList>
    </citation>
    <scope>IDENTIFICATION</scope>
</reference>
<organism evidence="11">
    <name type="scientific">Capitella teleta</name>
    <name type="common">Polychaete worm</name>
    <dbReference type="NCBI Taxonomy" id="283909"/>
    <lineage>
        <taxon>Eukaryota</taxon>
        <taxon>Metazoa</taxon>
        <taxon>Spiralia</taxon>
        <taxon>Lophotrochozoa</taxon>
        <taxon>Annelida</taxon>
        <taxon>Polychaeta</taxon>
        <taxon>Sedentaria</taxon>
        <taxon>Scolecida</taxon>
        <taxon>Capitellidae</taxon>
        <taxon>Capitella</taxon>
    </lineage>
</organism>
<evidence type="ECO:0000256" key="4">
    <source>
        <dbReference type="ARBA" id="ARBA00022723"/>
    </source>
</evidence>
<evidence type="ECO:0000256" key="9">
    <source>
        <dbReference type="SAM" id="MobiDB-lite"/>
    </source>
</evidence>
<keyword evidence="13" id="KW-1185">Reference proteome</keyword>
<dbReference type="GO" id="GO:0042273">
    <property type="term" value="P:ribosomal large subunit biogenesis"/>
    <property type="evidence" value="ECO:0007669"/>
    <property type="project" value="TreeGrafter"/>
</dbReference>
<dbReference type="HOGENOM" id="CLU_018787_0_1_1"/>
<dbReference type="SUPFAM" id="SSF57667">
    <property type="entry name" value="beta-beta-alpha zinc fingers"/>
    <property type="match status" value="2"/>
</dbReference>
<dbReference type="InterPro" id="IPR036236">
    <property type="entry name" value="Znf_C2H2_sf"/>
</dbReference>
<evidence type="ECO:0000256" key="2">
    <source>
        <dbReference type="ARBA" id="ARBA00022490"/>
    </source>
</evidence>
<dbReference type="GO" id="GO:0003676">
    <property type="term" value="F:nucleic acid binding"/>
    <property type="evidence" value="ECO:0007669"/>
    <property type="project" value="InterPro"/>
</dbReference>
<dbReference type="InterPro" id="IPR040025">
    <property type="entry name" value="Znf622/Rei1/Reh1"/>
</dbReference>
<evidence type="ECO:0000313" key="11">
    <source>
        <dbReference type="EMBL" id="ELU13958.1"/>
    </source>
</evidence>
<dbReference type="Pfam" id="PF12756">
    <property type="entry name" value="zf-C2H2_2"/>
    <property type="match status" value="1"/>
</dbReference>
<accession>R7V521</accession>
<keyword evidence="3" id="KW-0690">Ribosome biogenesis</keyword>
<reference evidence="11 13" key="2">
    <citation type="journal article" date="2013" name="Nature">
        <title>Insights into bilaterian evolution from three spiralian genomes.</title>
        <authorList>
            <person name="Simakov O."/>
            <person name="Marletaz F."/>
            <person name="Cho S.J."/>
            <person name="Edsinger-Gonzales E."/>
            <person name="Havlak P."/>
            <person name="Hellsten U."/>
            <person name="Kuo D.H."/>
            <person name="Larsson T."/>
            <person name="Lv J."/>
            <person name="Arendt D."/>
            <person name="Savage R."/>
            <person name="Osoegawa K."/>
            <person name="de Jong P."/>
            <person name="Grimwood J."/>
            <person name="Chapman J.A."/>
            <person name="Shapiro H."/>
            <person name="Aerts A."/>
            <person name="Otillar R.P."/>
            <person name="Terry A.Y."/>
            <person name="Boore J.L."/>
            <person name="Grigoriev I.V."/>
            <person name="Lindberg D.R."/>
            <person name="Seaver E.C."/>
            <person name="Weisblat D.A."/>
            <person name="Putnam N.H."/>
            <person name="Rokhsar D.S."/>
        </authorList>
    </citation>
    <scope>NUCLEOTIDE SEQUENCE</scope>
    <source>
        <strain evidence="11 13">I ESC-2004</strain>
    </source>
</reference>
<dbReference type="InterPro" id="IPR013087">
    <property type="entry name" value="Znf_C2H2_type"/>
</dbReference>
<dbReference type="PROSITE" id="PS00028">
    <property type="entry name" value="ZINC_FINGER_C2H2_1"/>
    <property type="match status" value="2"/>
</dbReference>
<sequence length="392" mass="44301">MSAFTCINCRVSFADADLQRSHYKSDWHRYNLKRKVADLPPVTAENFQTRVLAQKAQVAEQAVPTTVKCAACSKQFSSQNAHANHLNSKKHKELAAKYEESEAAEQDMQVDAQQVVEDKNAKNQAIKEGLLGQSEPQPEASGSQAAASSSMQEDEDMGSDTESWDGDALGLEECLFCSFISRTLEKNVNHMTREHSFFIPDIEFLTDLEGLIVYLGQKVGEGHICLWCNEKGKTFYSTQAVQKHMIDKGHCMMLHDGDVLLEYADFYDYRSSYPDEERPDKGGEEDADPVELNDEGFQLVLPSGNSIGHRSLQRYYRQKLRPERAVVVRNPTALSRVMAGYKALGWTGGTGPMTKVRANDLQYMKRVQWKSHMRLGVKANKLQHHYREQNPI</sequence>
<dbReference type="GO" id="GO:0008270">
    <property type="term" value="F:zinc ion binding"/>
    <property type="evidence" value="ECO:0007669"/>
    <property type="project" value="UniProtKB-KW"/>
</dbReference>
<dbReference type="InterPro" id="IPR041661">
    <property type="entry name" value="ZN622/Rei1/Reh1_Znf-C2H2"/>
</dbReference>
<dbReference type="Proteomes" id="UP000014760">
    <property type="component" value="Unassembled WGS sequence"/>
</dbReference>
<keyword evidence="7" id="KW-0862">Zinc</keyword>
<dbReference type="GO" id="GO:0030687">
    <property type="term" value="C:preribosome, large subunit precursor"/>
    <property type="evidence" value="ECO:0007669"/>
    <property type="project" value="TreeGrafter"/>
</dbReference>
<dbReference type="AlphaFoldDB" id="R7V521"/>
<dbReference type="GO" id="GO:0005737">
    <property type="term" value="C:cytoplasm"/>
    <property type="evidence" value="ECO:0007669"/>
    <property type="project" value="UniProtKB-SubCell"/>
</dbReference>
<dbReference type="FunCoup" id="R7V521">
    <property type="interactions" value="508"/>
</dbReference>
<evidence type="ECO:0000313" key="13">
    <source>
        <dbReference type="Proteomes" id="UP000014760"/>
    </source>
</evidence>
<keyword evidence="6" id="KW-0863">Zinc-finger</keyword>
<feature type="compositionally biased region" description="Acidic residues" evidence="9">
    <location>
        <begin position="152"/>
        <end position="164"/>
    </location>
</feature>
<keyword evidence="2" id="KW-0963">Cytoplasm</keyword>
<evidence type="ECO:0000259" key="10">
    <source>
        <dbReference type="PROSITE" id="PS00028"/>
    </source>
</evidence>
<evidence type="ECO:0000256" key="3">
    <source>
        <dbReference type="ARBA" id="ARBA00022517"/>
    </source>
</evidence>
<feature type="region of interest" description="Disordered" evidence="9">
    <location>
        <begin position="130"/>
        <end position="164"/>
    </location>
</feature>
<evidence type="ECO:0000256" key="5">
    <source>
        <dbReference type="ARBA" id="ARBA00022737"/>
    </source>
</evidence>
<keyword evidence="4" id="KW-0479">Metal-binding</keyword>
<evidence type="ECO:0000313" key="12">
    <source>
        <dbReference type="EnsemblMetazoa" id="CapteP174182"/>
    </source>
</evidence>
<protein>
    <recommendedName>
        <fullName evidence="10">C2H2-type domain-containing protein</fullName>
    </recommendedName>
</protein>
<dbReference type="Gene3D" id="3.30.160.60">
    <property type="entry name" value="Classic Zinc Finger"/>
    <property type="match status" value="1"/>
</dbReference>
<feature type="domain" description="C2H2-type" evidence="10">
    <location>
        <begin position="6"/>
        <end position="28"/>
    </location>
</feature>
<evidence type="ECO:0000256" key="1">
    <source>
        <dbReference type="ARBA" id="ARBA00004496"/>
    </source>
</evidence>
<comment type="similarity">
    <text evidence="8">Belongs to the REI1 family.</text>
</comment>
<dbReference type="EnsemblMetazoa" id="CapteT174182">
    <property type="protein sequence ID" value="CapteP174182"/>
    <property type="gene ID" value="CapteG174182"/>
</dbReference>
<keyword evidence="5" id="KW-0677">Repeat</keyword>
<reference evidence="13" key="1">
    <citation type="submission" date="2012-12" db="EMBL/GenBank/DDBJ databases">
        <authorList>
            <person name="Hellsten U."/>
            <person name="Grimwood J."/>
            <person name="Chapman J.A."/>
            <person name="Shapiro H."/>
            <person name="Aerts A."/>
            <person name="Otillar R.P."/>
            <person name="Terry A.Y."/>
            <person name="Boore J.L."/>
            <person name="Simakov O."/>
            <person name="Marletaz F."/>
            <person name="Cho S.-J."/>
            <person name="Edsinger-Gonzales E."/>
            <person name="Havlak P."/>
            <person name="Kuo D.-H."/>
            <person name="Larsson T."/>
            <person name="Lv J."/>
            <person name="Arendt D."/>
            <person name="Savage R."/>
            <person name="Osoegawa K."/>
            <person name="de Jong P."/>
            <person name="Lindberg D.R."/>
            <person name="Seaver E.C."/>
            <person name="Weisblat D.A."/>
            <person name="Putnam N.H."/>
            <person name="Grigoriev I.V."/>
            <person name="Rokhsar D.S."/>
        </authorList>
    </citation>
    <scope>NUCLEOTIDE SEQUENCE</scope>
    <source>
        <strain evidence="13">I ESC-2004</strain>
    </source>
</reference>
<dbReference type="PANTHER" id="PTHR13182:SF8">
    <property type="entry name" value="CYTOPLASMIC 60S SUBUNIT BIOGENESIS FACTOR ZNF622"/>
    <property type="match status" value="1"/>
</dbReference>
<dbReference type="InterPro" id="IPR003604">
    <property type="entry name" value="Matrin/U1-like-C_Znf_C2H2"/>
</dbReference>
<dbReference type="SMART" id="SM00355">
    <property type="entry name" value="ZnF_C2H2"/>
    <property type="match status" value="4"/>
</dbReference>
<dbReference type="OrthoDB" id="19329at2759"/>
<evidence type="ECO:0000256" key="7">
    <source>
        <dbReference type="ARBA" id="ARBA00022833"/>
    </source>
</evidence>
<evidence type="ECO:0000256" key="8">
    <source>
        <dbReference type="ARBA" id="ARBA00034126"/>
    </source>
</evidence>
<feature type="compositionally biased region" description="Low complexity" evidence="9">
    <location>
        <begin position="140"/>
        <end position="150"/>
    </location>
</feature>
<dbReference type="PANTHER" id="PTHR13182">
    <property type="entry name" value="ZINC FINGER PROTEIN 622"/>
    <property type="match status" value="1"/>
</dbReference>
<dbReference type="SMART" id="SM00451">
    <property type="entry name" value="ZnF_U1"/>
    <property type="match status" value="2"/>
</dbReference>
<feature type="domain" description="C2H2-type" evidence="10">
    <location>
        <begin position="69"/>
        <end position="91"/>
    </location>
</feature>
<dbReference type="EMBL" id="AMQN01004984">
    <property type="status" value="NOT_ANNOTATED_CDS"/>
    <property type="molecule type" value="Genomic_DNA"/>
</dbReference>
<feature type="region of interest" description="Disordered" evidence="9">
    <location>
        <begin position="80"/>
        <end position="110"/>
    </location>
</feature>
<evidence type="ECO:0000256" key="6">
    <source>
        <dbReference type="ARBA" id="ARBA00022771"/>
    </source>
</evidence>
<dbReference type="EMBL" id="KB294881">
    <property type="protein sequence ID" value="ELU13958.1"/>
    <property type="molecule type" value="Genomic_DNA"/>
</dbReference>